<proteinExistence type="predicted"/>
<keyword evidence="2" id="KW-1185">Reference proteome</keyword>
<evidence type="ECO:0000313" key="1">
    <source>
        <dbReference type="EMBL" id="KAI8553462.1"/>
    </source>
</evidence>
<evidence type="ECO:0000313" key="2">
    <source>
        <dbReference type="Proteomes" id="UP001062846"/>
    </source>
</evidence>
<organism evidence="1 2">
    <name type="scientific">Rhododendron molle</name>
    <name type="common">Chinese azalea</name>
    <name type="synonym">Azalea mollis</name>
    <dbReference type="NCBI Taxonomy" id="49168"/>
    <lineage>
        <taxon>Eukaryota</taxon>
        <taxon>Viridiplantae</taxon>
        <taxon>Streptophyta</taxon>
        <taxon>Embryophyta</taxon>
        <taxon>Tracheophyta</taxon>
        <taxon>Spermatophyta</taxon>
        <taxon>Magnoliopsida</taxon>
        <taxon>eudicotyledons</taxon>
        <taxon>Gunneridae</taxon>
        <taxon>Pentapetalae</taxon>
        <taxon>asterids</taxon>
        <taxon>Ericales</taxon>
        <taxon>Ericaceae</taxon>
        <taxon>Ericoideae</taxon>
        <taxon>Rhodoreae</taxon>
        <taxon>Rhododendron</taxon>
    </lineage>
</organism>
<reference evidence="1" key="1">
    <citation type="submission" date="2022-02" db="EMBL/GenBank/DDBJ databases">
        <title>Plant Genome Project.</title>
        <authorList>
            <person name="Zhang R.-G."/>
        </authorList>
    </citation>
    <scope>NUCLEOTIDE SEQUENCE</scope>
    <source>
        <strain evidence="1">AT1</strain>
    </source>
</reference>
<accession>A0ACC0NJD7</accession>
<dbReference type="Proteomes" id="UP001062846">
    <property type="component" value="Chromosome 5"/>
</dbReference>
<name>A0ACC0NJD7_RHOML</name>
<gene>
    <name evidence="1" type="ORF">RHMOL_Rhmol05G0018100</name>
</gene>
<dbReference type="EMBL" id="CM046392">
    <property type="protein sequence ID" value="KAI8553462.1"/>
    <property type="molecule type" value="Genomic_DNA"/>
</dbReference>
<protein>
    <submittedName>
        <fullName evidence="1">Uncharacterized protein</fullName>
    </submittedName>
</protein>
<comment type="caution">
    <text evidence="1">The sequence shown here is derived from an EMBL/GenBank/DDBJ whole genome shotgun (WGS) entry which is preliminary data.</text>
</comment>
<sequence>MKASSLPNLNRETTSFPNFFTLFQHPADPDDNDTTLNKRPKTNDTEPSETSPFNGILSTSLSFNEMNENHYRIVGFFPEWDQMDQSLPKYPPSPNGSDSIVSVGSNQFSGGSRQHELVLIAGGREVSIHPCILSARSPFLNNLFSGEERRVKLELKDFLRRFSGFAKDFDVSFDALVTVLAYLYGEDLGSLRSEGAYICVDDECEHVACRPAVDFLVEVFYASYVFKIPELVARYQRHLLDILDKIAADDILVVLSLANICGKECDGLLTRCIENIVRSDVDIITLDRTLPDHIVKRIVDSRKELGFHGPESSGFPDKHVKRIHRALDSDDVELVRMLLKEGHTSIDDAYALHYAVAYCDVKTTTEILDLAIANVNHRNLRGYTVLHIAAMRKEPRIIVSLLAKGAEPAALTSDGRKALKIAKRLTRAADYYKSTEQGKASPKDQLCIDILEQAERRVPLIGEASAFLAKAVDDLKIKLLYLENRAGCTKLLFPMEAIVAMDIAQVDGTSEFTLAIINSKNMVGVQRITMDLNDAPFKIKDEHLNRIRALSKSVELGKRFFPRCSEVLNKMVDDDDWSELAYIRNETQEERQLKKRRYMEIQDVIIKAFHKDKEEFHKCVNIPSSSSSTSI</sequence>